<feature type="region of interest" description="Disordered" evidence="13">
    <location>
        <begin position="137"/>
        <end position="277"/>
    </location>
</feature>
<comment type="similarity">
    <text evidence="10">Belongs to the shisa family.</text>
</comment>
<gene>
    <name evidence="17" type="ORF">CRENBAI_009349</name>
</gene>
<dbReference type="AlphaFoldDB" id="A0AAV9SCB3"/>
<evidence type="ECO:0000256" key="3">
    <source>
        <dbReference type="ARBA" id="ARBA00022692"/>
    </source>
</evidence>
<evidence type="ECO:0000256" key="9">
    <source>
        <dbReference type="ARBA" id="ARBA00037507"/>
    </source>
</evidence>
<dbReference type="GO" id="GO:0031965">
    <property type="term" value="C:nuclear membrane"/>
    <property type="evidence" value="ECO:0007669"/>
    <property type="project" value="UniProtKB-SubCell"/>
</dbReference>
<dbReference type="EMBL" id="JAHHUM010000596">
    <property type="protein sequence ID" value="KAK5618877.1"/>
    <property type="molecule type" value="Genomic_DNA"/>
</dbReference>
<feature type="transmembrane region" description="Helical" evidence="14">
    <location>
        <begin position="88"/>
        <end position="114"/>
    </location>
</feature>
<evidence type="ECO:0000256" key="1">
    <source>
        <dbReference type="ARBA" id="ARBA00004115"/>
    </source>
</evidence>
<reference evidence="17 18" key="1">
    <citation type="submission" date="2021-06" db="EMBL/GenBank/DDBJ databases">
        <authorList>
            <person name="Palmer J.M."/>
        </authorList>
    </citation>
    <scope>NUCLEOTIDE SEQUENCE [LARGE SCALE GENOMIC DNA]</scope>
    <source>
        <strain evidence="17 18">MEX-2019</strain>
        <tissue evidence="17">Muscle</tissue>
    </source>
</reference>
<feature type="chain" id="PRO_5043497041" description="Protein shisa-5" evidence="15">
    <location>
        <begin position="24"/>
        <end position="277"/>
    </location>
</feature>
<evidence type="ECO:0000256" key="5">
    <source>
        <dbReference type="ARBA" id="ARBA00022824"/>
    </source>
</evidence>
<comment type="caution">
    <text evidence="17">The sequence shown here is derived from an EMBL/GenBank/DDBJ whole genome shotgun (WGS) entry which is preliminary data.</text>
</comment>
<feature type="signal peptide" evidence="15">
    <location>
        <begin position="1"/>
        <end position="23"/>
    </location>
</feature>
<feature type="domain" description="Shisa N-terminal" evidence="16">
    <location>
        <begin position="26"/>
        <end position="75"/>
    </location>
</feature>
<dbReference type="PANTHER" id="PTHR31395">
    <property type="entry name" value="SHISA"/>
    <property type="match status" value="1"/>
</dbReference>
<evidence type="ECO:0000256" key="6">
    <source>
        <dbReference type="ARBA" id="ARBA00022989"/>
    </source>
</evidence>
<evidence type="ECO:0000256" key="15">
    <source>
        <dbReference type="SAM" id="SignalP"/>
    </source>
</evidence>
<feature type="compositionally biased region" description="Low complexity" evidence="13">
    <location>
        <begin position="151"/>
        <end position="179"/>
    </location>
</feature>
<evidence type="ECO:0000256" key="4">
    <source>
        <dbReference type="ARBA" id="ARBA00022703"/>
    </source>
</evidence>
<evidence type="ECO:0000256" key="13">
    <source>
        <dbReference type="SAM" id="MobiDB-lite"/>
    </source>
</evidence>
<dbReference type="InterPro" id="IPR053891">
    <property type="entry name" value="Shisa_N"/>
</dbReference>
<evidence type="ECO:0000256" key="8">
    <source>
        <dbReference type="ARBA" id="ARBA00023242"/>
    </source>
</evidence>
<feature type="compositionally biased region" description="Polar residues" evidence="13">
    <location>
        <begin position="137"/>
        <end position="146"/>
    </location>
</feature>
<evidence type="ECO:0000313" key="17">
    <source>
        <dbReference type="EMBL" id="KAK5618877.1"/>
    </source>
</evidence>
<comment type="subcellular location">
    <subcellularLocation>
        <location evidence="1">Endoplasmic reticulum membrane</location>
        <topology evidence="1">Single-pass type I membrane protein</topology>
    </subcellularLocation>
    <subcellularLocation>
        <location evidence="2">Nucleus membrane</location>
    </subcellularLocation>
</comment>
<keyword evidence="6 14" id="KW-1133">Transmembrane helix</keyword>
<dbReference type="GO" id="GO:0005789">
    <property type="term" value="C:endoplasmic reticulum membrane"/>
    <property type="evidence" value="ECO:0007669"/>
    <property type="project" value="UniProtKB-SubCell"/>
</dbReference>
<comment type="function">
    <text evidence="9">Can induce apoptosis in a caspase-dependent manner and plays a role in p53/TP53-dependent apoptosis.</text>
</comment>
<sequence>MTPGMSGVAVLVLCATMSVSVFAWDNDCKSYTDSNNKFHSSLDCKFGFCCGTCYNRHCCTEWHLKLSEDTQDECEFKVDFMSQRPVPMIVGIVFSICFLLGLICCCICPCCCIYKMCRKPQPVIATTTHTTVVTSAPQQYPQQPTSVPGFPQSYQAAQYPQQPTSVPGHPQPYQGAQYPPYQPIPIQPGYGTHPMPTSPYKEQPFTPGPPPPYQEAIGPAYPPQQPMPYSQAAFNPGQPAYPLQPPTHPQPNAPSSHADFLGQPAYNPDYVVPPSTG</sequence>
<evidence type="ECO:0000256" key="10">
    <source>
        <dbReference type="ARBA" id="ARBA00038108"/>
    </source>
</evidence>
<dbReference type="Proteomes" id="UP001311232">
    <property type="component" value="Unassembled WGS sequence"/>
</dbReference>
<evidence type="ECO:0000313" key="18">
    <source>
        <dbReference type="Proteomes" id="UP001311232"/>
    </source>
</evidence>
<dbReference type="PANTHER" id="PTHR31395:SF14">
    <property type="entry name" value="PROTEIN SHISA-5"/>
    <property type="match status" value="1"/>
</dbReference>
<evidence type="ECO:0000256" key="12">
    <source>
        <dbReference type="ARBA" id="ARBA00041983"/>
    </source>
</evidence>
<evidence type="ECO:0000256" key="2">
    <source>
        <dbReference type="ARBA" id="ARBA00004126"/>
    </source>
</evidence>
<dbReference type="InterPro" id="IPR026910">
    <property type="entry name" value="Shisa"/>
</dbReference>
<evidence type="ECO:0000256" key="14">
    <source>
        <dbReference type="SAM" id="Phobius"/>
    </source>
</evidence>
<evidence type="ECO:0000256" key="7">
    <source>
        <dbReference type="ARBA" id="ARBA00023136"/>
    </source>
</evidence>
<name>A0AAV9SCB3_9TELE</name>
<evidence type="ECO:0000256" key="11">
    <source>
        <dbReference type="ARBA" id="ARBA00040441"/>
    </source>
</evidence>
<keyword evidence="4" id="KW-0053">Apoptosis</keyword>
<keyword evidence="18" id="KW-1185">Reference proteome</keyword>
<evidence type="ECO:0000259" key="16">
    <source>
        <dbReference type="Pfam" id="PF13908"/>
    </source>
</evidence>
<keyword evidence="8" id="KW-0539">Nucleus</keyword>
<proteinExistence type="inferred from homology"/>
<accession>A0AAV9SCB3</accession>
<feature type="compositionally biased region" description="Pro residues" evidence="13">
    <location>
        <begin position="242"/>
        <end position="252"/>
    </location>
</feature>
<dbReference type="GO" id="GO:0006915">
    <property type="term" value="P:apoptotic process"/>
    <property type="evidence" value="ECO:0007669"/>
    <property type="project" value="UniProtKB-KW"/>
</dbReference>
<organism evidence="17 18">
    <name type="scientific">Crenichthys baileyi</name>
    <name type="common">White River springfish</name>
    <dbReference type="NCBI Taxonomy" id="28760"/>
    <lineage>
        <taxon>Eukaryota</taxon>
        <taxon>Metazoa</taxon>
        <taxon>Chordata</taxon>
        <taxon>Craniata</taxon>
        <taxon>Vertebrata</taxon>
        <taxon>Euteleostomi</taxon>
        <taxon>Actinopterygii</taxon>
        <taxon>Neopterygii</taxon>
        <taxon>Teleostei</taxon>
        <taxon>Neoteleostei</taxon>
        <taxon>Acanthomorphata</taxon>
        <taxon>Ovalentaria</taxon>
        <taxon>Atherinomorphae</taxon>
        <taxon>Cyprinodontiformes</taxon>
        <taxon>Goodeidae</taxon>
        <taxon>Crenichthys</taxon>
    </lineage>
</organism>
<keyword evidence="5" id="KW-0256">Endoplasmic reticulum</keyword>
<keyword evidence="15" id="KW-0732">Signal</keyword>
<keyword evidence="3 14" id="KW-0812">Transmembrane</keyword>
<dbReference type="Pfam" id="PF13908">
    <property type="entry name" value="Shisa_N"/>
    <property type="match status" value="1"/>
</dbReference>
<keyword evidence="7 14" id="KW-0472">Membrane</keyword>
<protein>
    <recommendedName>
        <fullName evidence="11">Protein shisa-5</fullName>
    </recommendedName>
    <alternativeName>
        <fullName evidence="12">Scotin</fullName>
    </alternativeName>
</protein>